<dbReference type="InterPro" id="IPR053951">
    <property type="entry name" value="K_trans_N"/>
</dbReference>
<comment type="function">
    <text evidence="10">Potassium transporter.</text>
</comment>
<evidence type="ECO:0000256" key="3">
    <source>
        <dbReference type="ARBA" id="ARBA00022448"/>
    </source>
</evidence>
<evidence type="ECO:0000256" key="7">
    <source>
        <dbReference type="ARBA" id="ARBA00022989"/>
    </source>
</evidence>
<feature type="transmembrane region" description="Helical" evidence="10">
    <location>
        <begin position="263"/>
        <end position="284"/>
    </location>
</feature>
<dbReference type="InterPro" id="IPR053952">
    <property type="entry name" value="K_trans_C"/>
</dbReference>
<evidence type="ECO:0000259" key="11">
    <source>
        <dbReference type="Pfam" id="PF02705"/>
    </source>
</evidence>
<comment type="subcellular location">
    <subcellularLocation>
        <location evidence="1">Cell membrane</location>
        <topology evidence="1">Multi-pass membrane protein</topology>
    </subcellularLocation>
    <subcellularLocation>
        <location evidence="10">Membrane</location>
        <topology evidence="10">Multi-pass membrane protein</topology>
    </subcellularLocation>
</comment>
<evidence type="ECO:0000256" key="6">
    <source>
        <dbReference type="ARBA" id="ARBA00022958"/>
    </source>
</evidence>
<feature type="transmembrane region" description="Helical" evidence="10">
    <location>
        <begin position="16"/>
        <end position="37"/>
    </location>
</feature>
<dbReference type="NCBIfam" id="TIGR00794">
    <property type="entry name" value="kup"/>
    <property type="match status" value="1"/>
</dbReference>
<accession>A0AAV0K059</accession>
<keyword evidence="14" id="KW-1185">Reference proteome</keyword>
<evidence type="ECO:0000256" key="2">
    <source>
        <dbReference type="ARBA" id="ARBA00008440"/>
    </source>
</evidence>
<evidence type="ECO:0000313" key="13">
    <source>
        <dbReference type="EMBL" id="CAI0414735.1"/>
    </source>
</evidence>
<organism evidence="13 14">
    <name type="scientific">Linum tenue</name>
    <dbReference type="NCBI Taxonomy" id="586396"/>
    <lineage>
        <taxon>Eukaryota</taxon>
        <taxon>Viridiplantae</taxon>
        <taxon>Streptophyta</taxon>
        <taxon>Embryophyta</taxon>
        <taxon>Tracheophyta</taxon>
        <taxon>Spermatophyta</taxon>
        <taxon>Magnoliopsida</taxon>
        <taxon>eudicotyledons</taxon>
        <taxon>Gunneridae</taxon>
        <taxon>Pentapetalae</taxon>
        <taxon>rosids</taxon>
        <taxon>fabids</taxon>
        <taxon>Malpighiales</taxon>
        <taxon>Linaceae</taxon>
        <taxon>Linum</taxon>
    </lineage>
</organism>
<feature type="transmembrane region" description="Helical" evidence="10">
    <location>
        <begin position="333"/>
        <end position="353"/>
    </location>
</feature>
<dbReference type="EMBL" id="CAMGYJ010000005">
    <property type="protein sequence ID" value="CAI0414735.1"/>
    <property type="molecule type" value="Genomic_DNA"/>
</dbReference>
<comment type="similarity">
    <text evidence="2 10">Belongs to the HAK/KUP transporter (TC 2.A.72.3) family.</text>
</comment>
<feature type="transmembrane region" description="Helical" evidence="10">
    <location>
        <begin position="146"/>
        <end position="169"/>
    </location>
</feature>
<reference evidence="13" key="1">
    <citation type="submission" date="2022-08" db="EMBL/GenBank/DDBJ databases">
        <authorList>
            <person name="Gutierrez-Valencia J."/>
        </authorList>
    </citation>
    <scope>NUCLEOTIDE SEQUENCE</scope>
</reference>
<keyword evidence="6 10" id="KW-0630">Potassium</keyword>
<dbReference type="PANTHER" id="PTHR30540:SF108">
    <property type="entry name" value="POTASSIUM TRANSPORTER 3"/>
    <property type="match status" value="1"/>
</dbReference>
<dbReference type="InterPro" id="IPR003855">
    <property type="entry name" value="K+_transporter"/>
</dbReference>
<evidence type="ECO:0000256" key="4">
    <source>
        <dbReference type="ARBA" id="ARBA00022538"/>
    </source>
</evidence>
<gene>
    <name evidence="13" type="ORF">LITE_LOCUS16401</name>
</gene>
<evidence type="ECO:0000313" key="14">
    <source>
        <dbReference type="Proteomes" id="UP001154282"/>
    </source>
</evidence>
<protein>
    <recommendedName>
        <fullName evidence="10">Potassium transporter</fullName>
    </recommendedName>
</protein>
<keyword evidence="8 10" id="KW-0406">Ion transport</keyword>
<proteinExistence type="inferred from homology"/>
<evidence type="ECO:0000256" key="9">
    <source>
        <dbReference type="ARBA" id="ARBA00023136"/>
    </source>
</evidence>
<feature type="transmembrane region" description="Helical" evidence="10">
    <location>
        <begin position="181"/>
        <end position="204"/>
    </location>
</feature>
<feature type="non-terminal residue" evidence="13">
    <location>
        <position position="1"/>
    </location>
</feature>
<feature type="domain" description="K+ potassium transporter C-terminal" evidence="12">
    <location>
        <begin position="522"/>
        <end position="783"/>
    </location>
</feature>
<feature type="transmembrane region" description="Helical" evidence="10">
    <location>
        <begin position="57"/>
        <end position="77"/>
    </location>
</feature>
<feature type="transmembrane region" description="Helical" evidence="10">
    <location>
        <begin position="213"/>
        <end position="236"/>
    </location>
</feature>
<feature type="transmembrane region" description="Helical" evidence="10">
    <location>
        <begin position="296"/>
        <end position="313"/>
    </location>
</feature>
<dbReference type="Proteomes" id="UP001154282">
    <property type="component" value="Unassembled WGS sequence"/>
</dbReference>
<comment type="caution">
    <text evidence="13">The sequence shown here is derived from an EMBL/GenBank/DDBJ whole genome shotgun (WGS) entry which is preliminary data.</text>
</comment>
<evidence type="ECO:0000256" key="1">
    <source>
        <dbReference type="ARBA" id="ARBA00004651"/>
    </source>
</evidence>
<feature type="transmembrane region" description="Helical" evidence="10">
    <location>
        <begin position="444"/>
        <end position="465"/>
    </location>
</feature>
<keyword evidence="3" id="KW-0813">Transport</keyword>
<dbReference type="GO" id="GO:0005886">
    <property type="term" value="C:plasma membrane"/>
    <property type="evidence" value="ECO:0007669"/>
    <property type="project" value="UniProtKB-SubCell"/>
</dbReference>
<evidence type="ECO:0000256" key="10">
    <source>
        <dbReference type="RuleBase" id="RU321113"/>
    </source>
</evidence>
<evidence type="ECO:0000256" key="8">
    <source>
        <dbReference type="ARBA" id="ARBA00023065"/>
    </source>
</evidence>
<dbReference type="PANTHER" id="PTHR30540">
    <property type="entry name" value="OSMOTIC STRESS POTASSIUM TRANSPORTER"/>
    <property type="match status" value="1"/>
</dbReference>
<evidence type="ECO:0000256" key="5">
    <source>
        <dbReference type="ARBA" id="ARBA00022692"/>
    </source>
</evidence>
<keyword evidence="4 10" id="KW-0633">Potassium transport</keyword>
<keyword evidence="9 10" id="KW-0472">Membrane</keyword>
<feature type="domain" description="K+ potassium transporter integral membrane" evidence="11">
    <location>
        <begin position="20"/>
        <end position="510"/>
    </location>
</feature>
<dbReference type="AlphaFoldDB" id="A0AAV0K059"/>
<sequence length="784" mass="87914">FLLFKQDENKTRSKHFLLLVYQSFGIVFGDLATSPLYVYRSAFAGRLRHYQSEEAVFGAFSVIFWTLSFFSLFKYAVFMLSVNDNGEGGIFALYSLLCRHGKFSLLPNQQASDEELSTYQHAGYSNRSVPASSFRRLPDRDKKSKLALLILVLMAASMAMTLGVLTPAISGEFSVFGSSVLLPLGFHVFLIPLLCVLLLSLFVLQYQGTHKVAFIFSPVVLLWLLSIAALGVYNIMHWNPRIYEALSPIYIYRFFRLTGIDGWISLGGALLCITGNMPLCYMLIFSGIIIFSKPNAFLIYPCLVLQYMGQAAFLSKNFSAISLSFYASVPDAVFWPVLVIAILATVVVSQAVLSATFSTVKQCHALGCFPRVKIVHKSKWIDRQIYVPEINWILMVLCSAVTLGSQDTTRIGNAYGIASMTLIFITTSLISLSIYFVWHKGLALALSFFILFGTIELTFLFSSYIRILQGGWVPLLLSSIFLFTMFVWHYGSRKKYLYDQNHKLPMKWILTLGSDLGIVRVPGIGLIYTHLANGVPATFSHFLTNLPAFYQIIVFVCDKTVPVPFVPQKERYLVGRIGPKSYRMYRCIVQNGYKDVNENENEYDFENALIMSIAEFIQLEAEGGGSGTPDGGSIGGRLAVVKSSENFGKRFGISKSNGFEGTSSSSLNITSSKSATLVKLKMMYDEQESPEVKFKTRVQLTLVDTRYKDSFVKEEVMRLMEAKKFGVAYVIGHSNSKAKWNSPFLKRFLINIVYSFLRKNCRAPSIALSIPQTSLIEVGMNYTL</sequence>
<feature type="transmembrane region" description="Helical" evidence="10">
    <location>
        <begin position="415"/>
        <end position="437"/>
    </location>
</feature>
<dbReference type="GO" id="GO:0015079">
    <property type="term" value="F:potassium ion transmembrane transporter activity"/>
    <property type="evidence" value="ECO:0007669"/>
    <property type="project" value="UniProtKB-UniRule"/>
</dbReference>
<keyword evidence="7 10" id="KW-1133">Transmembrane helix</keyword>
<dbReference type="Pfam" id="PF02705">
    <property type="entry name" value="K_trans"/>
    <property type="match status" value="1"/>
</dbReference>
<dbReference type="Pfam" id="PF22776">
    <property type="entry name" value="K_trans_C"/>
    <property type="match status" value="1"/>
</dbReference>
<evidence type="ECO:0000259" key="12">
    <source>
        <dbReference type="Pfam" id="PF22776"/>
    </source>
</evidence>
<feature type="transmembrane region" description="Helical" evidence="10">
    <location>
        <begin position="385"/>
        <end position="403"/>
    </location>
</feature>
<keyword evidence="5 10" id="KW-0812">Transmembrane</keyword>
<name>A0AAV0K059_9ROSI</name>
<feature type="transmembrane region" description="Helical" evidence="10">
    <location>
        <begin position="471"/>
        <end position="488"/>
    </location>
</feature>